<reference evidence="1" key="1">
    <citation type="journal article" date="2020" name="Stud. Mycol.">
        <title>101 Dothideomycetes genomes: a test case for predicting lifestyles and emergence of pathogens.</title>
        <authorList>
            <person name="Haridas S."/>
            <person name="Albert R."/>
            <person name="Binder M."/>
            <person name="Bloem J."/>
            <person name="Labutti K."/>
            <person name="Salamov A."/>
            <person name="Andreopoulos B."/>
            <person name="Baker S."/>
            <person name="Barry K."/>
            <person name="Bills G."/>
            <person name="Bluhm B."/>
            <person name="Cannon C."/>
            <person name="Castanera R."/>
            <person name="Culley D."/>
            <person name="Daum C."/>
            <person name="Ezra D."/>
            <person name="Gonzalez J."/>
            <person name="Henrissat B."/>
            <person name="Kuo A."/>
            <person name="Liang C."/>
            <person name="Lipzen A."/>
            <person name="Lutzoni F."/>
            <person name="Magnuson J."/>
            <person name="Mondo S."/>
            <person name="Nolan M."/>
            <person name="Ohm R."/>
            <person name="Pangilinan J."/>
            <person name="Park H.-J."/>
            <person name="Ramirez L."/>
            <person name="Alfaro M."/>
            <person name="Sun H."/>
            <person name="Tritt A."/>
            <person name="Yoshinaga Y."/>
            <person name="Zwiers L.-H."/>
            <person name="Turgeon B."/>
            <person name="Goodwin S."/>
            <person name="Spatafora J."/>
            <person name="Crous P."/>
            <person name="Grigoriev I."/>
        </authorList>
    </citation>
    <scope>NUCLEOTIDE SEQUENCE</scope>
    <source>
        <strain evidence="1">CBS 125425</strain>
    </source>
</reference>
<comment type="caution">
    <text evidence="1">The sequence shown here is derived from an EMBL/GenBank/DDBJ whole genome shotgun (WGS) entry which is preliminary data.</text>
</comment>
<sequence length="183" mass="20788">MPMAVNTFSFEDVLALFFFLVLLTPAQRRSLRSLHLFWCTGVDQNRFSGSNRWNNWLSAPNLLDWLSGVRVLHVSVTIGCESELHGPLVTALTRSTYYDSTINTWVFGLKRFRKLPLEKVTVIVSDDPGSRFGKTRGHAQHGNGWLLLRQRYCLTAHEKRTTAQNLRSEILKQTVEDGGANPV</sequence>
<protein>
    <submittedName>
        <fullName evidence="1">Uncharacterized protein</fullName>
    </submittedName>
</protein>
<accession>A0A9P4V0E3</accession>
<evidence type="ECO:0000313" key="1">
    <source>
        <dbReference type="EMBL" id="KAF2731983.1"/>
    </source>
</evidence>
<organism evidence="1 2">
    <name type="scientific">Polyplosphaeria fusca</name>
    <dbReference type="NCBI Taxonomy" id="682080"/>
    <lineage>
        <taxon>Eukaryota</taxon>
        <taxon>Fungi</taxon>
        <taxon>Dikarya</taxon>
        <taxon>Ascomycota</taxon>
        <taxon>Pezizomycotina</taxon>
        <taxon>Dothideomycetes</taxon>
        <taxon>Pleosporomycetidae</taxon>
        <taxon>Pleosporales</taxon>
        <taxon>Tetraplosphaeriaceae</taxon>
        <taxon>Polyplosphaeria</taxon>
    </lineage>
</organism>
<dbReference type="OrthoDB" id="5413827at2759"/>
<keyword evidence="2" id="KW-1185">Reference proteome</keyword>
<name>A0A9P4V0E3_9PLEO</name>
<evidence type="ECO:0000313" key="2">
    <source>
        <dbReference type="Proteomes" id="UP000799444"/>
    </source>
</evidence>
<proteinExistence type="predicted"/>
<dbReference type="EMBL" id="ML996185">
    <property type="protein sequence ID" value="KAF2731983.1"/>
    <property type="molecule type" value="Genomic_DNA"/>
</dbReference>
<dbReference type="AlphaFoldDB" id="A0A9P4V0E3"/>
<dbReference type="Proteomes" id="UP000799444">
    <property type="component" value="Unassembled WGS sequence"/>
</dbReference>
<gene>
    <name evidence="1" type="ORF">EJ04DRAFT_352877</name>
</gene>